<evidence type="ECO:0000313" key="14">
    <source>
        <dbReference type="Proteomes" id="UP001447008"/>
    </source>
</evidence>
<gene>
    <name evidence="13" type="ORF">WCN91_08740</name>
</gene>
<dbReference type="Gene3D" id="2.40.160.10">
    <property type="entry name" value="Porin"/>
    <property type="match status" value="1"/>
</dbReference>
<evidence type="ECO:0000256" key="4">
    <source>
        <dbReference type="ARBA" id="ARBA00022452"/>
    </source>
</evidence>
<keyword evidence="14" id="KW-1185">Reference proteome</keyword>
<keyword evidence="10" id="KW-0998">Cell outer membrane</keyword>
<evidence type="ECO:0000313" key="13">
    <source>
        <dbReference type="EMBL" id="MEM0515495.1"/>
    </source>
</evidence>
<accession>A0ABU9MZL9</accession>
<sequence length="309" mass="33583">MRFAPSALVVAVLSGLSFNALAEVDIYGKANVTIQSSDEGEGSFTEIKSNASRLGFKGAENISEGLDVVYKLEFQVDVSDADSKGDDDNITARNQYVGLKGSFGQVVVGRNDTALKQSQGKIDQFNDLEGDIKNIFKGENRLGNSVTYTSNSYSDFRVIASYIAEDDVDADDGYSVAVTYGDQGLKETNWFASVAADSEVKGYDIVRATVQTKLAGFKLGAMYQTQEPVDGGEDADGFLVSAAYAIDKTVLKAQYQTMDFDGLDRSGITAGVDYKFNKNTKLFGFYTKFDDDAAENDEDYLGLGIEYKF</sequence>
<evidence type="ECO:0000256" key="5">
    <source>
        <dbReference type="ARBA" id="ARBA00022692"/>
    </source>
</evidence>
<dbReference type="Proteomes" id="UP001447008">
    <property type="component" value="Unassembled WGS sequence"/>
</dbReference>
<evidence type="ECO:0000256" key="1">
    <source>
        <dbReference type="ARBA" id="ARBA00004571"/>
    </source>
</evidence>
<dbReference type="SUPFAM" id="SSF56935">
    <property type="entry name" value="Porins"/>
    <property type="match status" value="1"/>
</dbReference>
<dbReference type="CDD" id="cd00342">
    <property type="entry name" value="gram_neg_porins"/>
    <property type="match status" value="1"/>
</dbReference>
<evidence type="ECO:0000256" key="7">
    <source>
        <dbReference type="ARBA" id="ARBA00023065"/>
    </source>
</evidence>
<keyword evidence="7" id="KW-0406">Ion transport</keyword>
<dbReference type="Pfam" id="PF13609">
    <property type="entry name" value="Porin_4"/>
    <property type="match status" value="1"/>
</dbReference>
<dbReference type="PRINTS" id="PR00182">
    <property type="entry name" value="ECOLNEIPORIN"/>
</dbReference>
<evidence type="ECO:0000256" key="8">
    <source>
        <dbReference type="ARBA" id="ARBA00023114"/>
    </source>
</evidence>
<dbReference type="EMBL" id="JBCGCU010000008">
    <property type="protein sequence ID" value="MEM0515495.1"/>
    <property type="molecule type" value="Genomic_DNA"/>
</dbReference>
<reference evidence="13 14" key="1">
    <citation type="submission" date="2024-03" db="EMBL/GenBank/DDBJ databases">
        <title>Pseudoalteromonas qingdaonensis sp. nov., isolated from the intestines of marine benthic organisms.</title>
        <authorList>
            <person name="Lin X."/>
            <person name="Fang S."/>
            <person name="Hu X."/>
        </authorList>
    </citation>
    <scope>NUCLEOTIDE SEQUENCE [LARGE SCALE GENOMIC DNA]</scope>
    <source>
        <strain evidence="13 14">YIC-827</strain>
    </source>
</reference>
<keyword evidence="3" id="KW-0813">Transport</keyword>
<dbReference type="RefSeq" id="WP_342678181.1">
    <property type="nucleotide sequence ID" value="NZ_JBCGCU010000008.1"/>
</dbReference>
<dbReference type="PANTHER" id="PTHR34501">
    <property type="entry name" value="PROTEIN YDDL-RELATED"/>
    <property type="match status" value="1"/>
</dbReference>
<organism evidence="13 14">
    <name type="scientific">Pseudoalteromonas qingdaonensis</name>
    <dbReference type="NCBI Taxonomy" id="3131913"/>
    <lineage>
        <taxon>Bacteria</taxon>
        <taxon>Pseudomonadati</taxon>
        <taxon>Pseudomonadota</taxon>
        <taxon>Gammaproteobacteria</taxon>
        <taxon>Alteromonadales</taxon>
        <taxon>Pseudoalteromonadaceae</taxon>
        <taxon>Pseudoalteromonas</taxon>
    </lineage>
</organism>
<keyword evidence="6 11" id="KW-0732">Signal</keyword>
<dbReference type="InterPro" id="IPR033900">
    <property type="entry name" value="Gram_neg_porin_domain"/>
</dbReference>
<keyword evidence="9" id="KW-0472">Membrane</keyword>
<dbReference type="PRINTS" id="PR00184">
    <property type="entry name" value="NEISSPPORIN"/>
</dbReference>
<comment type="subcellular location">
    <subcellularLocation>
        <location evidence="1">Cell outer membrane</location>
        <topology evidence="1">Multi-pass membrane protein</topology>
    </subcellularLocation>
</comment>
<evidence type="ECO:0000256" key="6">
    <source>
        <dbReference type="ARBA" id="ARBA00022729"/>
    </source>
</evidence>
<evidence type="ECO:0000256" key="3">
    <source>
        <dbReference type="ARBA" id="ARBA00022448"/>
    </source>
</evidence>
<comment type="caution">
    <text evidence="13">The sequence shown here is derived from an EMBL/GenBank/DDBJ whole genome shotgun (WGS) entry which is preliminary data.</text>
</comment>
<protein>
    <submittedName>
        <fullName evidence="13">Porin</fullName>
    </submittedName>
</protein>
<comment type="subunit">
    <text evidence="2">Homotrimer.</text>
</comment>
<name>A0ABU9MZL9_9GAMM</name>
<evidence type="ECO:0000256" key="10">
    <source>
        <dbReference type="ARBA" id="ARBA00023237"/>
    </source>
</evidence>
<dbReference type="InterPro" id="IPR001702">
    <property type="entry name" value="Porin_Gram-ve"/>
</dbReference>
<dbReference type="InterPro" id="IPR002299">
    <property type="entry name" value="Porin_Neis"/>
</dbReference>
<feature type="signal peptide" evidence="11">
    <location>
        <begin position="1"/>
        <end position="22"/>
    </location>
</feature>
<keyword evidence="5" id="KW-0812">Transmembrane</keyword>
<dbReference type="InterPro" id="IPR023614">
    <property type="entry name" value="Porin_dom_sf"/>
</dbReference>
<evidence type="ECO:0000259" key="12">
    <source>
        <dbReference type="Pfam" id="PF13609"/>
    </source>
</evidence>
<feature type="chain" id="PRO_5045845791" evidence="11">
    <location>
        <begin position="23"/>
        <end position="309"/>
    </location>
</feature>
<evidence type="ECO:0000256" key="11">
    <source>
        <dbReference type="SAM" id="SignalP"/>
    </source>
</evidence>
<evidence type="ECO:0000256" key="2">
    <source>
        <dbReference type="ARBA" id="ARBA00011233"/>
    </source>
</evidence>
<keyword evidence="8" id="KW-0626">Porin</keyword>
<keyword evidence="4" id="KW-1134">Transmembrane beta strand</keyword>
<proteinExistence type="predicted"/>
<feature type="domain" description="Porin" evidence="12">
    <location>
        <begin position="10"/>
        <end position="293"/>
    </location>
</feature>
<dbReference type="InterPro" id="IPR050298">
    <property type="entry name" value="Gram-neg_bact_OMP"/>
</dbReference>
<dbReference type="PANTHER" id="PTHR34501:SF9">
    <property type="entry name" value="MAJOR OUTER MEMBRANE PROTEIN P.IA"/>
    <property type="match status" value="1"/>
</dbReference>
<evidence type="ECO:0000256" key="9">
    <source>
        <dbReference type="ARBA" id="ARBA00023136"/>
    </source>
</evidence>